<dbReference type="Proteomes" id="UP001140949">
    <property type="component" value="Unassembled WGS sequence"/>
</dbReference>
<protein>
    <submittedName>
        <fullName evidence="1">Uncharacterized protein</fullName>
    </submittedName>
</protein>
<proteinExistence type="predicted"/>
<name>A0AAX6E498_IRIPA</name>
<dbReference type="AlphaFoldDB" id="A0AAX6E498"/>
<gene>
    <name evidence="1" type="ORF">M6B38_211315</name>
</gene>
<reference evidence="1" key="1">
    <citation type="journal article" date="2023" name="GigaByte">
        <title>Genome assembly of the bearded iris, Iris pallida Lam.</title>
        <authorList>
            <person name="Bruccoleri R.E."/>
            <person name="Oakeley E.J."/>
            <person name="Faust A.M.E."/>
            <person name="Altorfer M."/>
            <person name="Dessus-Babus S."/>
            <person name="Burckhardt D."/>
            <person name="Oertli M."/>
            <person name="Naumann U."/>
            <person name="Petersen F."/>
            <person name="Wong J."/>
        </authorList>
    </citation>
    <scope>NUCLEOTIDE SEQUENCE</scope>
    <source>
        <strain evidence="1">GSM-AAB239-AS_SAM_17_03QT</strain>
    </source>
</reference>
<keyword evidence="2" id="KW-1185">Reference proteome</keyword>
<accession>A0AAX6E498</accession>
<dbReference type="EMBL" id="JANAVB010040218">
    <property type="protein sequence ID" value="KAJ6798854.1"/>
    <property type="molecule type" value="Genomic_DNA"/>
</dbReference>
<comment type="caution">
    <text evidence="1">The sequence shown here is derived from an EMBL/GenBank/DDBJ whole genome shotgun (WGS) entry which is preliminary data.</text>
</comment>
<evidence type="ECO:0000313" key="1">
    <source>
        <dbReference type="EMBL" id="KAJ6798854.1"/>
    </source>
</evidence>
<evidence type="ECO:0000313" key="2">
    <source>
        <dbReference type="Proteomes" id="UP001140949"/>
    </source>
</evidence>
<sequence length="63" mass="7079">MTLASTYILLSMDRYLSINADINNLTLTTKKDVIRSEKNVDVENLDDFGIDLYPAPHGLLPEP</sequence>
<reference evidence="1" key="2">
    <citation type="submission" date="2023-04" db="EMBL/GenBank/DDBJ databases">
        <authorList>
            <person name="Bruccoleri R.E."/>
            <person name="Oakeley E.J."/>
            <person name="Faust A.-M."/>
            <person name="Dessus-Babus S."/>
            <person name="Altorfer M."/>
            <person name="Burckhardt D."/>
            <person name="Oertli M."/>
            <person name="Naumann U."/>
            <person name="Petersen F."/>
            <person name="Wong J."/>
        </authorList>
    </citation>
    <scope>NUCLEOTIDE SEQUENCE</scope>
    <source>
        <strain evidence="1">GSM-AAB239-AS_SAM_17_03QT</strain>
        <tissue evidence="1">Leaf</tissue>
    </source>
</reference>
<organism evidence="1 2">
    <name type="scientific">Iris pallida</name>
    <name type="common">Sweet iris</name>
    <dbReference type="NCBI Taxonomy" id="29817"/>
    <lineage>
        <taxon>Eukaryota</taxon>
        <taxon>Viridiplantae</taxon>
        <taxon>Streptophyta</taxon>
        <taxon>Embryophyta</taxon>
        <taxon>Tracheophyta</taxon>
        <taxon>Spermatophyta</taxon>
        <taxon>Magnoliopsida</taxon>
        <taxon>Liliopsida</taxon>
        <taxon>Asparagales</taxon>
        <taxon>Iridaceae</taxon>
        <taxon>Iridoideae</taxon>
        <taxon>Irideae</taxon>
        <taxon>Iris</taxon>
    </lineage>
</organism>